<proteinExistence type="predicted"/>
<protein>
    <submittedName>
        <fullName evidence="2">Sugar phosphate isomerase/epimerase family protein</fullName>
    </submittedName>
</protein>
<dbReference type="PANTHER" id="PTHR12110:SF53">
    <property type="entry name" value="BLR5974 PROTEIN"/>
    <property type="match status" value="1"/>
</dbReference>
<keyword evidence="2" id="KW-0413">Isomerase</keyword>
<dbReference type="GO" id="GO:0016853">
    <property type="term" value="F:isomerase activity"/>
    <property type="evidence" value="ECO:0007669"/>
    <property type="project" value="UniProtKB-KW"/>
</dbReference>
<evidence type="ECO:0000259" key="1">
    <source>
        <dbReference type="Pfam" id="PF01261"/>
    </source>
</evidence>
<dbReference type="InterPro" id="IPR036237">
    <property type="entry name" value="Xyl_isomerase-like_sf"/>
</dbReference>
<dbReference type="SUPFAM" id="SSF51658">
    <property type="entry name" value="Xylose isomerase-like"/>
    <property type="match status" value="1"/>
</dbReference>
<dbReference type="InterPro" id="IPR050312">
    <property type="entry name" value="IolE/XylAMocC-like"/>
</dbReference>
<sequence length="272" mass="28769">MAKGGLGAHTFGCVWDMDAAAAVGALAEQGFTRFEFIAMAPHLDPRRASPDAARTIRRALEAAHGEALALDLPSNDVNLASTSPDLVDFTIESYAAALRMAGEIGARWVVVLPGRRHMLLPPRDDRLLDVFRGALERLVPLAERSGVRLLIENHPQTLLPDAASIAAFLAREGHGRVDALYDLANGVAIGEAPDAALAALEPFLAMVHVSDTPAGQWRHDPIGTGAVDFDAARGALARLSFAGPVVAEIIAPDPVAQLVRARAALQARGWPV</sequence>
<dbReference type="Gene3D" id="3.20.20.150">
    <property type="entry name" value="Divalent-metal-dependent TIM barrel enzymes"/>
    <property type="match status" value="1"/>
</dbReference>
<reference evidence="2" key="1">
    <citation type="submission" date="2024-05" db="EMBL/GenBank/DDBJ databases">
        <authorList>
            <person name="Kim S."/>
            <person name="Heo J."/>
            <person name="Choi H."/>
            <person name="Choi Y."/>
            <person name="Kwon S.-W."/>
            <person name="Kim Y."/>
        </authorList>
    </citation>
    <scope>NUCLEOTIDE SEQUENCE</scope>
    <source>
        <strain evidence="2">KACC 23698</strain>
    </source>
</reference>
<dbReference type="AlphaFoldDB" id="A0AAU7JBG4"/>
<gene>
    <name evidence="2" type="ORF">ABEG18_17580</name>
</gene>
<accession>A0AAU7JBG4</accession>
<name>A0AAU7JBG4_9HYPH</name>
<dbReference type="RefSeq" id="WP_406854348.1">
    <property type="nucleotide sequence ID" value="NZ_CP157484.1"/>
</dbReference>
<feature type="domain" description="Xylose isomerase-like TIM barrel" evidence="1">
    <location>
        <begin position="25"/>
        <end position="257"/>
    </location>
</feature>
<organism evidence="2">
    <name type="scientific">Alsobacter sp. KACC 23698</name>
    <dbReference type="NCBI Taxonomy" id="3149229"/>
    <lineage>
        <taxon>Bacteria</taxon>
        <taxon>Pseudomonadati</taxon>
        <taxon>Pseudomonadota</taxon>
        <taxon>Alphaproteobacteria</taxon>
        <taxon>Hyphomicrobiales</taxon>
        <taxon>Alsobacteraceae</taxon>
        <taxon>Alsobacter</taxon>
    </lineage>
</organism>
<dbReference type="InterPro" id="IPR013022">
    <property type="entry name" value="Xyl_isomerase-like_TIM-brl"/>
</dbReference>
<dbReference type="PANTHER" id="PTHR12110">
    <property type="entry name" value="HYDROXYPYRUVATE ISOMERASE"/>
    <property type="match status" value="1"/>
</dbReference>
<evidence type="ECO:0000313" key="2">
    <source>
        <dbReference type="EMBL" id="XBO37525.1"/>
    </source>
</evidence>
<dbReference type="Pfam" id="PF01261">
    <property type="entry name" value="AP_endonuc_2"/>
    <property type="match status" value="1"/>
</dbReference>
<dbReference type="EMBL" id="CP157484">
    <property type="protein sequence ID" value="XBO37525.1"/>
    <property type="molecule type" value="Genomic_DNA"/>
</dbReference>